<dbReference type="AlphaFoldDB" id="A0A510PNK5"/>
<reference evidence="1 2" key="1">
    <citation type="journal article" date="2019" name="Appl. Environ. Microbiol.">
        <title>Co-occurrence of broad and narrow host-range viruses infecting the toxic bloom-forming cyanobacterium Microcystis aeruginosa.</title>
        <authorList>
            <person name="Morimoto D."/>
            <person name="Tominaga K."/>
            <person name="Nishimura Y."/>
            <person name="Yoshida N."/>
            <person name="Kimura S."/>
            <person name="Sako Y."/>
            <person name="Yoshida T."/>
        </authorList>
    </citation>
    <scope>NUCLEOTIDE SEQUENCE [LARGE SCALE GENOMIC DNA]</scope>
    <source>
        <strain evidence="1 2">11-30S32</strain>
    </source>
</reference>
<proteinExistence type="predicted"/>
<gene>
    <name evidence="1" type="ORF">MAE30S32_39310</name>
</gene>
<dbReference type="EMBL" id="BHVU01000338">
    <property type="protein sequence ID" value="GCA95279.1"/>
    <property type="molecule type" value="Genomic_DNA"/>
</dbReference>
<sequence length="97" mass="10414">MIIQKLQRHDFGIPGHPRHAYPIISFASNSSSNMGSVTINITWVIVVIGKVPTANVVNVAIAIVVNAVVGNLPWVCPDITGQIGMVVVNPRINNPNH</sequence>
<name>A0A510PNK5_MICAE</name>
<protein>
    <submittedName>
        <fullName evidence="1">Uncharacterized protein</fullName>
    </submittedName>
</protein>
<evidence type="ECO:0000313" key="2">
    <source>
        <dbReference type="Proteomes" id="UP000321223"/>
    </source>
</evidence>
<organism evidence="1 2">
    <name type="scientific">Microcystis aeruginosa 11-30S32</name>
    <dbReference type="NCBI Taxonomy" id="2358142"/>
    <lineage>
        <taxon>Bacteria</taxon>
        <taxon>Bacillati</taxon>
        <taxon>Cyanobacteriota</taxon>
        <taxon>Cyanophyceae</taxon>
        <taxon>Oscillatoriophycideae</taxon>
        <taxon>Chroococcales</taxon>
        <taxon>Microcystaceae</taxon>
        <taxon>Microcystis</taxon>
    </lineage>
</organism>
<dbReference type="Proteomes" id="UP000321223">
    <property type="component" value="Unassembled WGS sequence"/>
</dbReference>
<evidence type="ECO:0000313" key="1">
    <source>
        <dbReference type="EMBL" id="GCA95279.1"/>
    </source>
</evidence>
<comment type="caution">
    <text evidence="1">The sequence shown here is derived from an EMBL/GenBank/DDBJ whole genome shotgun (WGS) entry which is preliminary data.</text>
</comment>
<accession>A0A510PNK5</accession>